<protein>
    <submittedName>
        <fullName evidence="2">Uncharacterized protein</fullName>
    </submittedName>
</protein>
<sequence length="234" mass="25394">MILTIIDRFPSRGAHKQGAVGGYPTPPPGGYPTPHSGGYPTPHSGGYPTPSPGGYLTPPADVGSIVLAGSDSVSEPEFFNPFAAQPNFKRFLIPHVPQLDPSHLIPSQDRLYRLVYPSPSFWTFTCLNPQQAFAVKADSITMDGEVRPVVSPCYHHFPNGDKVSFLRDGTVWFVKPPPPFPVSYSASLGCTLAVPVGATVNFCDSINEFLRDEDELGYFTGCYDGNLKDASWKT</sequence>
<name>A0A8S9N361_BRACR</name>
<proteinExistence type="predicted"/>
<accession>A0A8S9N361</accession>
<gene>
    <name evidence="2" type="ORF">F2Q69_00040173</name>
</gene>
<reference evidence="2" key="1">
    <citation type="submission" date="2019-12" db="EMBL/GenBank/DDBJ databases">
        <title>Genome sequencing and annotation of Brassica cretica.</title>
        <authorList>
            <person name="Studholme D.J."/>
            <person name="Sarris P."/>
        </authorList>
    </citation>
    <scope>NUCLEOTIDE SEQUENCE</scope>
    <source>
        <strain evidence="2">PFS-109/04</strain>
        <tissue evidence="2">Leaf</tissue>
    </source>
</reference>
<organism evidence="2 3">
    <name type="scientific">Brassica cretica</name>
    <name type="common">Mustard</name>
    <dbReference type="NCBI Taxonomy" id="69181"/>
    <lineage>
        <taxon>Eukaryota</taxon>
        <taxon>Viridiplantae</taxon>
        <taxon>Streptophyta</taxon>
        <taxon>Embryophyta</taxon>
        <taxon>Tracheophyta</taxon>
        <taxon>Spermatophyta</taxon>
        <taxon>Magnoliopsida</taxon>
        <taxon>eudicotyledons</taxon>
        <taxon>Gunneridae</taxon>
        <taxon>Pentapetalae</taxon>
        <taxon>rosids</taxon>
        <taxon>malvids</taxon>
        <taxon>Brassicales</taxon>
        <taxon>Brassicaceae</taxon>
        <taxon>Brassiceae</taxon>
        <taxon>Brassica</taxon>
    </lineage>
</organism>
<evidence type="ECO:0000313" key="2">
    <source>
        <dbReference type="EMBL" id="KAF3499384.1"/>
    </source>
</evidence>
<evidence type="ECO:0000313" key="3">
    <source>
        <dbReference type="Proteomes" id="UP000712600"/>
    </source>
</evidence>
<dbReference type="EMBL" id="QGKX02001621">
    <property type="protein sequence ID" value="KAF3499384.1"/>
    <property type="molecule type" value="Genomic_DNA"/>
</dbReference>
<comment type="caution">
    <text evidence="2">The sequence shown here is derived from an EMBL/GenBank/DDBJ whole genome shotgun (WGS) entry which is preliminary data.</text>
</comment>
<dbReference type="Proteomes" id="UP000712600">
    <property type="component" value="Unassembled WGS sequence"/>
</dbReference>
<evidence type="ECO:0000256" key="1">
    <source>
        <dbReference type="SAM" id="MobiDB-lite"/>
    </source>
</evidence>
<dbReference type="AlphaFoldDB" id="A0A8S9N361"/>
<feature type="region of interest" description="Disordered" evidence="1">
    <location>
        <begin position="9"/>
        <end position="55"/>
    </location>
</feature>
<feature type="compositionally biased region" description="Low complexity" evidence="1">
    <location>
        <begin position="32"/>
        <end position="55"/>
    </location>
</feature>